<dbReference type="EMBL" id="JBGMEF010000011">
    <property type="protein sequence ID" value="MFO3666564.1"/>
    <property type="molecule type" value="Genomic_DNA"/>
</dbReference>
<protein>
    <submittedName>
        <fullName evidence="4">TlpA family protein disulfide reductase</fullName>
    </submittedName>
</protein>
<keyword evidence="2" id="KW-0732">Signal</keyword>
<evidence type="ECO:0000256" key="2">
    <source>
        <dbReference type="SAM" id="SignalP"/>
    </source>
</evidence>
<reference evidence="4 5" key="1">
    <citation type="journal article" date="2025" name="Anaerobe">
        <title>Description of Anaerococcus kampingiae sp. nov., Anaerococcus groningensis sp. nov., Anaerococcus martiniensis sp. nov., and Anaerococcus cruorum sp. nov., isolated from human clinical specimens.</title>
        <authorList>
            <person name="Boiten K.E."/>
            <person name="Meijer J."/>
            <person name="van Wezel E.M."/>
            <person name="Veloo A.C.M."/>
        </authorList>
    </citation>
    <scope>NUCLEOTIDE SEQUENCE [LARGE SCALE GENOMIC DNA]</scope>
    <source>
        <strain evidence="4 5">ENR0874</strain>
    </source>
</reference>
<comment type="caution">
    <text evidence="4">The sequence shown here is derived from an EMBL/GenBank/DDBJ whole genome shotgun (WGS) entry which is preliminary data.</text>
</comment>
<name>A0ABW9MBI9_9FIRM</name>
<dbReference type="CDD" id="cd02966">
    <property type="entry name" value="TlpA_like_family"/>
    <property type="match status" value="1"/>
</dbReference>
<feature type="compositionally biased region" description="Basic and acidic residues" evidence="1">
    <location>
        <begin position="26"/>
        <end position="35"/>
    </location>
</feature>
<dbReference type="RefSeq" id="WP_410035210.1">
    <property type="nucleotide sequence ID" value="NZ_JBGMEF010000011.1"/>
</dbReference>
<evidence type="ECO:0000256" key="1">
    <source>
        <dbReference type="SAM" id="MobiDB-lite"/>
    </source>
</evidence>
<dbReference type="PROSITE" id="PS51352">
    <property type="entry name" value="THIOREDOXIN_2"/>
    <property type="match status" value="1"/>
</dbReference>
<dbReference type="InterPro" id="IPR013766">
    <property type="entry name" value="Thioredoxin_domain"/>
</dbReference>
<dbReference type="InterPro" id="IPR050553">
    <property type="entry name" value="Thioredoxin_ResA/DsbE_sf"/>
</dbReference>
<dbReference type="Gene3D" id="3.40.30.10">
    <property type="entry name" value="Glutaredoxin"/>
    <property type="match status" value="1"/>
</dbReference>
<dbReference type="SUPFAM" id="SSF52833">
    <property type="entry name" value="Thioredoxin-like"/>
    <property type="match status" value="1"/>
</dbReference>
<accession>A0ABW9MBI9</accession>
<keyword evidence="5" id="KW-1185">Reference proteome</keyword>
<dbReference type="PANTHER" id="PTHR42852">
    <property type="entry name" value="THIOL:DISULFIDE INTERCHANGE PROTEIN DSBE"/>
    <property type="match status" value="1"/>
</dbReference>
<gene>
    <name evidence="4" type="ORF">ACCQ42_02105</name>
</gene>
<dbReference type="Pfam" id="PF08534">
    <property type="entry name" value="Redoxin"/>
    <property type="match status" value="1"/>
</dbReference>
<proteinExistence type="predicted"/>
<dbReference type="InterPro" id="IPR013740">
    <property type="entry name" value="Redoxin"/>
</dbReference>
<feature type="chain" id="PRO_5046128125" evidence="2">
    <location>
        <begin position="25"/>
        <end position="224"/>
    </location>
</feature>
<feature type="signal peptide" evidence="2">
    <location>
        <begin position="1"/>
        <end position="24"/>
    </location>
</feature>
<feature type="region of interest" description="Disordered" evidence="1">
    <location>
        <begin position="25"/>
        <end position="61"/>
    </location>
</feature>
<dbReference type="PANTHER" id="PTHR42852:SF13">
    <property type="entry name" value="PROTEIN DIPZ"/>
    <property type="match status" value="1"/>
</dbReference>
<evidence type="ECO:0000259" key="3">
    <source>
        <dbReference type="PROSITE" id="PS51352"/>
    </source>
</evidence>
<organism evidence="4 5">
    <name type="scientific">Anaerococcus kampingae</name>
    <dbReference type="NCBI Taxonomy" id="3115614"/>
    <lineage>
        <taxon>Bacteria</taxon>
        <taxon>Bacillati</taxon>
        <taxon>Bacillota</taxon>
        <taxon>Tissierellia</taxon>
        <taxon>Tissierellales</taxon>
        <taxon>Peptoniphilaceae</taxon>
        <taxon>Anaerococcus</taxon>
    </lineage>
</organism>
<feature type="domain" description="Thioredoxin" evidence="3">
    <location>
        <begin position="68"/>
        <end position="217"/>
    </location>
</feature>
<sequence length="224" mass="24578">MKNNIKKGLGALALVLVLAGCGNSAPKEEAKDKGAEQAQEMAVPEGQMPEGAQITKDTTTKIEDVDQSQRPTNLGKFEATDQEGKKFTNEDLGKYDATVINLWFTGCSACIQEMPELNKLADEFKKDEKVNFVTLCTDSEYDDSTKAAYKRIIDENKPTYQALGVKQEGDIKKFIDNIFAYPTTIVVDKNGNVIGDDVVGAIANKDQQEKLMKNIEAAKEASNK</sequence>
<dbReference type="PROSITE" id="PS51257">
    <property type="entry name" value="PROKAR_LIPOPROTEIN"/>
    <property type="match status" value="1"/>
</dbReference>
<evidence type="ECO:0000313" key="5">
    <source>
        <dbReference type="Proteomes" id="UP001637994"/>
    </source>
</evidence>
<evidence type="ECO:0000313" key="4">
    <source>
        <dbReference type="EMBL" id="MFO3666564.1"/>
    </source>
</evidence>
<dbReference type="Proteomes" id="UP001637994">
    <property type="component" value="Unassembled WGS sequence"/>
</dbReference>
<dbReference type="InterPro" id="IPR036249">
    <property type="entry name" value="Thioredoxin-like_sf"/>
</dbReference>